<dbReference type="InParanoid" id="A0A066WQH2"/>
<feature type="compositionally biased region" description="Basic and acidic residues" evidence="1">
    <location>
        <begin position="250"/>
        <end position="270"/>
    </location>
</feature>
<evidence type="ECO:0000256" key="1">
    <source>
        <dbReference type="SAM" id="MobiDB-lite"/>
    </source>
</evidence>
<gene>
    <name evidence="2" type="ORF">K437DRAFT_253282</name>
</gene>
<feature type="region of interest" description="Disordered" evidence="1">
    <location>
        <begin position="210"/>
        <end position="436"/>
    </location>
</feature>
<sequence>MQHATSHGGYGAPASGTESPAGVTAGGKRKRKQAKSHAALTSQQQQAAAAAHAHAQQQALLVAQQQQSMSSGMALGIAMDDEATELALDDLDRHTPRDLAIARYKRGHELLAMIFDARKMEHLRPGPSPYAGFTPKKLEERVQQLRSATTELQDSHAEKMRKLKESLAIKAWPTEDDDADYGQLEEWARRPASGRILGVGLVRAPTPEIANEQRAAEQSAVGASDRPADATMEDGSGDGFGKSGEGGQTEEERIRHEAEVIDQINKEHGENIPSGIPPIVAEPLGLDQQADPSFSSLSTALSPKAQPLAAAAADDADAGSTAGQQSQKTEPADVAAPAAALLAEVPDTARVPEEAASGADPQRTGAVPPPAASATGDAMDVDVPTATDANATEEDAAQPAAEVETGQEADTAPTSAAAEAGARGERGRYGTHISGC</sequence>
<keyword evidence="3" id="KW-1185">Reference proteome</keyword>
<protein>
    <submittedName>
        <fullName evidence="2">Uncharacterized protein</fullName>
    </submittedName>
</protein>
<comment type="caution">
    <text evidence="2">The sequence shown here is derived from an EMBL/GenBank/DDBJ whole genome shotgun (WGS) entry which is preliminary data.</text>
</comment>
<feature type="compositionally biased region" description="Low complexity" evidence="1">
    <location>
        <begin position="36"/>
        <end position="51"/>
    </location>
</feature>
<proteinExistence type="predicted"/>
<dbReference type="AlphaFoldDB" id="A0A066WQH2"/>
<dbReference type="EMBL" id="JMSN01000003">
    <property type="protein sequence ID" value="KDN53264.1"/>
    <property type="molecule type" value="Genomic_DNA"/>
</dbReference>
<feature type="compositionally biased region" description="Polar residues" evidence="1">
    <location>
        <begin position="290"/>
        <end position="301"/>
    </location>
</feature>
<accession>A0A066WQH2</accession>
<dbReference type="OrthoDB" id="5321006at2759"/>
<dbReference type="Proteomes" id="UP000027361">
    <property type="component" value="Unassembled WGS sequence"/>
</dbReference>
<name>A0A066WQH2_TILAU</name>
<dbReference type="STRING" id="1037660.A0A066WQH2"/>
<dbReference type="OMA" id="YARNHEL"/>
<dbReference type="HOGENOM" id="CLU_628788_0_0_1"/>
<reference evidence="2 3" key="1">
    <citation type="submission" date="2014-05" db="EMBL/GenBank/DDBJ databases">
        <title>Draft genome sequence of a rare smut relative, Tilletiaria anomala UBC 951.</title>
        <authorList>
            <consortium name="DOE Joint Genome Institute"/>
            <person name="Toome M."/>
            <person name="Kuo A."/>
            <person name="Henrissat B."/>
            <person name="Lipzen A."/>
            <person name="Tritt A."/>
            <person name="Yoshinaga Y."/>
            <person name="Zane M."/>
            <person name="Barry K."/>
            <person name="Grigoriev I.V."/>
            <person name="Spatafora J.W."/>
            <person name="Aimea M.C."/>
        </authorList>
    </citation>
    <scope>NUCLEOTIDE SEQUENCE [LARGE SCALE GENOMIC DNA]</scope>
    <source>
        <strain evidence="2 3">UBC 951</strain>
    </source>
</reference>
<evidence type="ECO:0000313" key="3">
    <source>
        <dbReference type="Proteomes" id="UP000027361"/>
    </source>
</evidence>
<dbReference type="GeneID" id="25263527"/>
<feature type="region of interest" description="Disordered" evidence="1">
    <location>
        <begin position="1"/>
        <end position="51"/>
    </location>
</feature>
<organism evidence="2 3">
    <name type="scientific">Tilletiaria anomala (strain ATCC 24038 / CBS 436.72 / UBC 951)</name>
    <dbReference type="NCBI Taxonomy" id="1037660"/>
    <lineage>
        <taxon>Eukaryota</taxon>
        <taxon>Fungi</taxon>
        <taxon>Dikarya</taxon>
        <taxon>Basidiomycota</taxon>
        <taxon>Ustilaginomycotina</taxon>
        <taxon>Exobasidiomycetes</taxon>
        <taxon>Georgefischeriales</taxon>
        <taxon>Tilletiariaceae</taxon>
        <taxon>Tilletiaria</taxon>
    </lineage>
</organism>
<feature type="compositionally biased region" description="Low complexity" evidence="1">
    <location>
        <begin position="332"/>
        <end position="346"/>
    </location>
</feature>
<evidence type="ECO:0000313" key="2">
    <source>
        <dbReference type="EMBL" id="KDN53264.1"/>
    </source>
</evidence>
<dbReference type="RefSeq" id="XP_013246103.1">
    <property type="nucleotide sequence ID" value="XM_013390649.1"/>
</dbReference>
<feature type="compositionally biased region" description="Gly residues" evidence="1">
    <location>
        <begin position="237"/>
        <end position="247"/>
    </location>
</feature>